<proteinExistence type="predicted"/>
<evidence type="ECO:0000313" key="2">
    <source>
        <dbReference type="Proteomes" id="UP000676565"/>
    </source>
</evidence>
<evidence type="ECO:0000313" key="1">
    <source>
        <dbReference type="EMBL" id="MBP3956046.1"/>
    </source>
</evidence>
<dbReference type="PROSITE" id="PS51257">
    <property type="entry name" value="PROKAR_LIPOPROTEIN"/>
    <property type="match status" value="1"/>
</dbReference>
<sequence>MILGYQRPLQGLLFAALSLSLAGCSDAGKSYVPTRGQLFIGDKPAEGALVALVPISGPDDPSARPTGIVGPDGSFVVSTYESETRKTHEGALTGEYSVAITWYPQTAVGSGGDREAAKVDRLGGRYQDASKNTFRVKVDASTTGLEPIRLKASDDLGKGRKP</sequence>
<reference evidence="1 2" key="1">
    <citation type="submission" date="2021-04" db="EMBL/GenBank/DDBJ databases">
        <authorList>
            <person name="Ivanova A."/>
        </authorList>
    </citation>
    <scope>NUCLEOTIDE SEQUENCE [LARGE SCALE GENOMIC DNA]</scope>
    <source>
        <strain evidence="1 2">G18</strain>
    </source>
</reference>
<dbReference type="Proteomes" id="UP000676565">
    <property type="component" value="Unassembled WGS sequence"/>
</dbReference>
<dbReference type="RefSeq" id="WP_210654086.1">
    <property type="nucleotide sequence ID" value="NZ_JAGKQQ010000001.1"/>
</dbReference>
<name>A0ABS5BQP4_9BACT</name>
<accession>A0ABS5BQP4</accession>
<gene>
    <name evidence="1" type="ORF">J8F10_12210</name>
</gene>
<protein>
    <recommendedName>
        <fullName evidence="3">Carboxypeptidase regulatory-like domain-containing protein</fullName>
    </recommendedName>
</protein>
<dbReference type="EMBL" id="JAGKQQ010000001">
    <property type="protein sequence ID" value="MBP3956046.1"/>
    <property type="molecule type" value="Genomic_DNA"/>
</dbReference>
<evidence type="ECO:0008006" key="3">
    <source>
        <dbReference type="Google" id="ProtNLM"/>
    </source>
</evidence>
<organism evidence="1 2">
    <name type="scientific">Gemmata palustris</name>
    <dbReference type="NCBI Taxonomy" id="2822762"/>
    <lineage>
        <taxon>Bacteria</taxon>
        <taxon>Pseudomonadati</taxon>
        <taxon>Planctomycetota</taxon>
        <taxon>Planctomycetia</taxon>
        <taxon>Gemmatales</taxon>
        <taxon>Gemmataceae</taxon>
        <taxon>Gemmata</taxon>
    </lineage>
</organism>
<keyword evidence="2" id="KW-1185">Reference proteome</keyword>
<comment type="caution">
    <text evidence="1">The sequence shown here is derived from an EMBL/GenBank/DDBJ whole genome shotgun (WGS) entry which is preliminary data.</text>
</comment>